<dbReference type="GO" id="GO:0046872">
    <property type="term" value="F:metal ion binding"/>
    <property type="evidence" value="ECO:0007669"/>
    <property type="project" value="UniProtKB-KW"/>
</dbReference>
<feature type="domain" description="YjeF N-terminal" evidence="11">
    <location>
        <begin position="1"/>
        <end position="198"/>
    </location>
</feature>
<dbReference type="SUPFAM" id="SSF64153">
    <property type="entry name" value="YjeF N-terminal domain-like"/>
    <property type="match status" value="1"/>
</dbReference>
<evidence type="ECO:0000256" key="1">
    <source>
        <dbReference type="ARBA" id="ARBA00000013"/>
    </source>
</evidence>
<dbReference type="InterPro" id="IPR000631">
    <property type="entry name" value="CARKD"/>
</dbReference>
<dbReference type="AlphaFoldDB" id="A0A382K976"/>
<gene>
    <name evidence="12" type="ORF">METZ01_LOCUS274308</name>
</gene>
<evidence type="ECO:0000256" key="7">
    <source>
        <dbReference type="ARBA" id="ARBA00022958"/>
    </source>
</evidence>
<feature type="domain" description="YjeF C-terminal" evidence="10">
    <location>
        <begin position="205"/>
        <end position="239"/>
    </location>
</feature>
<dbReference type="GO" id="GO:0016836">
    <property type="term" value="F:hydro-lyase activity"/>
    <property type="evidence" value="ECO:0007669"/>
    <property type="project" value="InterPro"/>
</dbReference>
<keyword evidence="5" id="KW-0547">Nucleotide-binding</keyword>
<dbReference type="GO" id="GO:0052856">
    <property type="term" value="F:NAD(P)HX epimerase activity"/>
    <property type="evidence" value="ECO:0007669"/>
    <property type="project" value="UniProtKB-EC"/>
</dbReference>
<evidence type="ECO:0000256" key="4">
    <source>
        <dbReference type="ARBA" id="ARBA00022723"/>
    </source>
</evidence>
<dbReference type="PROSITE" id="PS51385">
    <property type="entry name" value="YJEF_N"/>
    <property type="match status" value="1"/>
</dbReference>
<dbReference type="HAMAP" id="MF_01966">
    <property type="entry name" value="NADHX_epimerase"/>
    <property type="match status" value="1"/>
</dbReference>
<organism evidence="12">
    <name type="scientific">marine metagenome</name>
    <dbReference type="NCBI Taxonomy" id="408172"/>
    <lineage>
        <taxon>unclassified sequences</taxon>
        <taxon>metagenomes</taxon>
        <taxon>ecological metagenomes</taxon>
    </lineage>
</organism>
<evidence type="ECO:0000256" key="3">
    <source>
        <dbReference type="ARBA" id="ARBA00012228"/>
    </source>
</evidence>
<accession>A0A382K976</accession>
<dbReference type="EC" id="5.1.99.6" evidence="3"/>
<dbReference type="InterPro" id="IPR036652">
    <property type="entry name" value="YjeF_N_dom_sf"/>
</dbReference>
<evidence type="ECO:0000256" key="9">
    <source>
        <dbReference type="ARBA" id="ARBA00023235"/>
    </source>
</evidence>
<dbReference type="InterPro" id="IPR004443">
    <property type="entry name" value="YjeF_N_dom"/>
</dbReference>
<comment type="catalytic activity">
    <reaction evidence="1">
        <text>(6R)-NADHX = (6S)-NADHX</text>
        <dbReference type="Rhea" id="RHEA:32215"/>
        <dbReference type="ChEBI" id="CHEBI:64074"/>
        <dbReference type="ChEBI" id="CHEBI:64075"/>
        <dbReference type="EC" id="5.1.99.6"/>
    </reaction>
</comment>
<dbReference type="NCBIfam" id="TIGR00197">
    <property type="entry name" value="yjeF_nterm"/>
    <property type="match status" value="1"/>
</dbReference>
<protein>
    <recommendedName>
        <fullName evidence="3">NAD(P)H-hydrate epimerase</fullName>
        <ecNumber evidence="3">5.1.99.6</ecNumber>
    </recommendedName>
</protein>
<evidence type="ECO:0000256" key="2">
    <source>
        <dbReference type="ARBA" id="ARBA00000909"/>
    </source>
</evidence>
<dbReference type="Gene3D" id="3.40.50.10260">
    <property type="entry name" value="YjeF N-terminal domain"/>
    <property type="match status" value="1"/>
</dbReference>
<dbReference type="PANTHER" id="PTHR13232">
    <property type="entry name" value="NAD(P)H-HYDRATE EPIMERASE"/>
    <property type="match status" value="1"/>
</dbReference>
<keyword evidence="9" id="KW-0413">Isomerase</keyword>
<dbReference type="PANTHER" id="PTHR13232:SF10">
    <property type="entry name" value="NAD(P)H-HYDRATE EPIMERASE"/>
    <property type="match status" value="1"/>
</dbReference>
<evidence type="ECO:0000313" key="12">
    <source>
        <dbReference type="EMBL" id="SVC21454.1"/>
    </source>
</evidence>
<evidence type="ECO:0000259" key="11">
    <source>
        <dbReference type="PROSITE" id="PS51385"/>
    </source>
</evidence>
<evidence type="ECO:0000259" key="10">
    <source>
        <dbReference type="PROSITE" id="PS51383"/>
    </source>
</evidence>
<comment type="catalytic activity">
    <reaction evidence="2">
        <text>(6R)-NADPHX = (6S)-NADPHX</text>
        <dbReference type="Rhea" id="RHEA:32227"/>
        <dbReference type="ChEBI" id="CHEBI:64076"/>
        <dbReference type="ChEBI" id="CHEBI:64077"/>
        <dbReference type="EC" id="5.1.99.6"/>
    </reaction>
</comment>
<evidence type="ECO:0000256" key="8">
    <source>
        <dbReference type="ARBA" id="ARBA00023027"/>
    </source>
</evidence>
<keyword evidence="6" id="KW-0521">NADP</keyword>
<reference evidence="12" key="1">
    <citation type="submission" date="2018-05" db="EMBL/GenBank/DDBJ databases">
        <authorList>
            <person name="Lanie J.A."/>
            <person name="Ng W.-L."/>
            <person name="Kazmierczak K.M."/>
            <person name="Andrzejewski T.M."/>
            <person name="Davidsen T.M."/>
            <person name="Wayne K.J."/>
            <person name="Tettelin H."/>
            <person name="Glass J.I."/>
            <person name="Rusch D."/>
            <person name="Podicherti R."/>
            <person name="Tsui H.-C.T."/>
            <person name="Winkler M.E."/>
        </authorList>
    </citation>
    <scope>NUCLEOTIDE SEQUENCE</scope>
</reference>
<evidence type="ECO:0000256" key="5">
    <source>
        <dbReference type="ARBA" id="ARBA00022741"/>
    </source>
</evidence>
<evidence type="ECO:0000256" key="6">
    <source>
        <dbReference type="ARBA" id="ARBA00022857"/>
    </source>
</evidence>
<dbReference type="PROSITE" id="PS51383">
    <property type="entry name" value="YJEF_C_3"/>
    <property type="match status" value="1"/>
</dbReference>
<dbReference type="GO" id="GO:0000166">
    <property type="term" value="F:nucleotide binding"/>
    <property type="evidence" value="ECO:0007669"/>
    <property type="project" value="UniProtKB-KW"/>
</dbReference>
<proteinExistence type="inferred from homology"/>
<dbReference type="InterPro" id="IPR032976">
    <property type="entry name" value="YJEFN_prot_NAXE-like"/>
</dbReference>
<dbReference type="EMBL" id="UINC01079446">
    <property type="protein sequence ID" value="SVC21454.1"/>
    <property type="molecule type" value="Genomic_DNA"/>
</dbReference>
<feature type="non-terminal residue" evidence="12">
    <location>
        <position position="239"/>
    </location>
</feature>
<keyword evidence="8" id="KW-0520">NAD</keyword>
<dbReference type="Pfam" id="PF03853">
    <property type="entry name" value="YjeF_N"/>
    <property type="match status" value="1"/>
</dbReference>
<name>A0A382K976_9ZZZZ</name>
<dbReference type="GO" id="GO:0005739">
    <property type="term" value="C:mitochondrion"/>
    <property type="evidence" value="ECO:0007669"/>
    <property type="project" value="TreeGrafter"/>
</dbReference>
<sequence>MKRFEQEQFLKRNSYTFMQKAGSRVFEFISNNFKNKQQIILLCGPGNNGGDGFVIARHLKDHGYPVEVYIFARANNYKGDALTALQEFKGKLKQLNLFKLPKDTLIVDALFGIGLKRDIKGILSKVIRKINQSKNLVVSVDIPSGVCSNTGEILGNAIKADFTITFHRKKIGHVVGFGKRFSGRIKVVDIGFVQRKVKTRCYENSPDLWAKYFPWKKTSSHKYSRGRVVVYGGQKEFTG</sequence>
<keyword evidence="4" id="KW-0479">Metal-binding</keyword>
<keyword evidence="7" id="KW-0630">Potassium</keyword>